<dbReference type="InterPro" id="IPR011527">
    <property type="entry name" value="ABC1_TM_dom"/>
</dbReference>
<reference evidence="8 9" key="1">
    <citation type="submission" date="2019-02" db="EMBL/GenBank/DDBJ databases">
        <title>Deep-cultivation of Planctomycetes and their phenomic and genomic characterization uncovers novel biology.</title>
        <authorList>
            <person name="Wiegand S."/>
            <person name="Jogler M."/>
            <person name="Boedeker C."/>
            <person name="Pinto D."/>
            <person name="Vollmers J."/>
            <person name="Rivas-Marin E."/>
            <person name="Kohn T."/>
            <person name="Peeters S.H."/>
            <person name="Heuer A."/>
            <person name="Rast P."/>
            <person name="Oberbeckmann S."/>
            <person name="Bunk B."/>
            <person name="Jeske O."/>
            <person name="Meyerdierks A."/>
            <person name="Storesund J.E."/>
            <person name="Kallscheuer N."/>
            <person name="Luecker S."/>
            <person name="Lage O.M."/>
            <person name="Pohl T."/>
            <person name="Merkel B.J."/>
            <person name="Hornburger P."/>
            <person name="Mueller R.-W."/>
            <person name="Bruemmer F."/>
            <person name="Labrenz M."/>
            <person name="Spormann A.M."/>
            <person name="Op den Camp H."/>
            <person name="Overmann J."/>
            <person name="Amann R."/>
            <person name="Jetten M.S.M."/>
            <person name="Mascher T."/>
            <person name="Medema M.H."/>
            <person name="Devos D.P."/>
            <person name="Kaster A.-K."/>
            <person name="Ovreas L."/>
            <person name="Rohde M."/>
            <person name="Galperin M.Y."/>
            <person name="Jogler C."/>
        </authorList>
    </citation>
    <scope>NUCLEOTIDE SEQUENCE [LARGE SCALE GENOMIC DNA]</scope>
    <source>
        <strain evidence="8 9">Mal52</strain>
    </source>
</reference>
<feature type="transmembrane region" description="Helical" evidence="5">
    <location>
        <begin position="429"/>
        <end position="447"/>
    </location>
</feature>
<dbReference type="KEGG" id="sdyn:Mal52_08940"/>
<dbReference type="GO" id="GO:0005886">
    <property type="term" value="C:plasma membrane"/>
    <property type="evidence" value="ECO:0007669"/>
    <property type="project" value="UniProtKB-SubCell"/>
</dbReference>
<feature type="transmembrane region" description="Helical" evidence="5">
    <location>
        <begin position="290"/>
        <end position="314"/>
    </location>
</feature>
<dbReference type="SUPFAM" id="SSF90123">
    <property type="entry name" value="ABC transporter transmembrane region"/>
    <property type="match status" value="1"/>
</dbReference>
<keyword evidence="9" id="KW-1185">Reference proteome</keyword>
<accession>A0A517ZJ16</accession>
<keyword evidence="4 5" id="KW-0472">Membrane</keyword>
<feature type="transmembrane region" description="Helical" evidence="5">
    <location>
        <begin position="320"/>
        <end position="338"/>
    </location>
</feature>
<organism evidence="8 9">
    <name type="scientific">Symmachiella dynata</name>
    <dbReference type="NCBI Taxonomy" id="2527995"/>
    <lineage>
        <taxon>Bacteria</taxon>
        <taxon>Pseudomonadati</taxon>
        <taxon>Planctomycetota</taxon>
        <taxon>Planctomycetia</taxon>
        <taxon>Planctomycetales</taxon>
        <taxon>Planctomycetaceae</taxon>
        <taxon>Symmachiella</taxon>
    </lineage>
</organism>
<dbReference type="GO" id="GO:0005524">
    <property type="term" value="F:ATP binding"/>
    <property type="evidence" value="ECO:0007669"/>
    <property type="project" value="UniProtKB-KW"/>
</dbReference>
<keyword evidence="3 5" id="KW-1133">Transmembrane helix</keyword>
<feature type="transmembrane region" description="Helical" evidence="5">
    <location>
        <begin position="209"/>
        <end position="233"/>
    </location>
</feature>
<evidence type="ECO:0000259" key="7">
    <source>
        <dbReference type="PROSITE" id="PS50929"/>
    </source>
</evidence>
<protein>
    <submittedName>
        <fullName evidence="8">Alpha-hemolysin translocation ATP-binding protein HlyB</fullName>
    </submittedName>
</protein>
<sequence length="706" mass="77902">MSGDLRAEKIAGGAWILEQFTHSNPVHERNAARRVLSEVMRAWPGDVHRLWWKWFNEAAKSLGLRARTMDCTVEEALALVEDGARLVTYRDEPKSEWLAVLGKSRRRIQMASAAQTVQEKRISVRSLKRSLTSLAKDGKIRCIVLEPQTGEHPVGGAHIAPLDRLRHLMLPEWSDLWIVLVFAFVVGLLMLATPIAIEALVNTVAFGRFLQPVVVLALILFTFLGFLAAVRALQTYVVEIIQRRLFARVAADLAYRLPRVEAEATDGHYVPELVNRFFDIVTVQKVAAQLLLDGLGLILTAVIGMAVLAFYHPWLLGFDIVLLASIAFIILVLGRGAIASSVKESKHKYYMAAWLEDIARCPSTFRNDGGTEFALERADRFIHEYLSARKSHFRILMRQILFALGLQAVASTVLLGIGGWLVINGELTLGQLVAAELIVTMIVGAFAKLGKHMESFYDLLASVDKLGVLFDLPIERQSGMLGVGQQGPIDVHVNAVSYAWPGRPAVVDSVSVKIPPATSFGIFGPSNSGKSTLVDLIGGLRSPTAGHLTLDGFDPSDLRPDVFRERVAIVRNNEVFHATIDENVHLHREDVSSNDVRETLQHLGLLEPILELDESRETAMSSSGAPLTENQCRLLTIARAVVGRPGLLLIDGVLDALPDEELELVLDFLLAPEQPWTIIIATGRESLARRCMNRIDLKSQSSPIKS</sequence>
<dbReference type="PANTHER" id="PTHR43394">
    <property type="entry name" value="ATP-DEPENDENT PERMEASE MDL1, MITOCHONDRIAL"/>
    <property type="match status" value="1"/>
</dbReference>
<evidence type="ECO:0000256" key="1">
    <source>
        <dbReference type="ARBA" id="ARBA00004651"/>
    </source>
</evidence>
<dbReference type="GO" id="GO:0015421">
    <property type="term" value="F:ABC-type oligopeptide transporter activity"/>
    <property type="evidence" value="ECO:0007669"/>
    <property type="project" value="TreeGrafter"/>
</dbReference>
<evidence type="ECO:0000256" key="4">
    <source>
        <dbReference type="ARBA" id="ARBA00023136"/>
    </source>
</evidence>
<dbReference type="Proteomes" id="UP000319383">
    <property type="component" value="Chromosome"/>
</dbReference>
<evidence type="ECO:0000256" key="5">
    <source>
        <dbReference type="SAM" id="Phobius"/>
    </source>
</evidence>
<evidence type="ECO:0000313" key="9">
    <source>
        <dbReference type="Proteomes" id="UP000319383"/>
    </source>
</evidence>
<feature type="domain" description="ABC transmembrane type-1" evidence="7">
    <location>
        <begin position="177"/>
        <end position="458"/>
    </location>
</feature>
<keyword evidence="8" id="KW-0547">Nucleotide-binding</keyword>
<feature type="transmembrane region" description="Helical" evidence="5">
    <location>
        <begin position="400"/>
        <end position="423"/>
    </location>
</feature>
<dbReference type="AlphaFoldDB" id="A0A517ZJ16"/>
<dbReference type="InterPro" id="IPR027417">
    <property type="entry name" value="P-loop_NTPase"/>
</dbReference>
<dbReference type="PROSITE" id="PS50929">
    <property type="entry name" value="ABC_TM1F"/>
    <property type="match status" value="1"/>
</dbReference>
<keyword evidence="8" id="KW-0067">ATP-binding</keyword>
<evidence type="ECO:0000259" key="6">
    <source>
        <dbReference type="PROSITE" id="PS50893"/>
    </source>
</evidence>
<dbReference type="Pfam" id="PF00005">
    <property type="entry name" value="ABC_tran"/>
    <property type="match status" value="1"/>
</dbReference>
<evidence type="ECO:0000313" key="8">
    <source>
        <dbReference type="EMBL" id="QDU42433.1"/>
    </source>
</evidence>
<gene>
    <name evidence="8" type="primary">hlyB</name>
    <name evidence="8" type="ORF">Mal52_08940</name>
</gene>
<dbReference type="SUPFAM" id="SSF52540">
    <property type="entry name" value="P-loop containing nucleoside triphosphate hydrolases"/>
    <property type="match status" value="1"/>
</dbReference>
<feature type="transmembrane region" description="Helical" evidence="5">
    <location>
        <begin position="176"/>
        <end position="197"/>
    </location>
</feature>
<dbReference type="Gene3D" id="1.20.1560.10">
    <property type="entry name" value="ABC transporter type 1, transmembrane domain"/>
    <property type="match status" value="1"/>
</dbReference>
<proteinExistence type="predicted"/>
<dbReference type="GO" id="GO:0016887">
    <property type="term" value="F:ATP hydrolysis activity"/>
    <property type="evidence" value="ECO:0007669"/>
    <property type="project" value="InterPro"/>
</dbReference>
<dbReference type="PROSITE" id="PS50893">
    <property type="entry name" value="ABC_TRANSPORTER_2"/>
    <property type="match status" value="1"/>
</dbReference>
<evidence type="ECO:0000256" key="3">
    <source>
        <dbReference type="ARBA" id="ARBA00022989"/>
    </source>
</evidence>
<evidence type="ECO:0000256" key="2">
    <source>
        <dbReference type="ARBA" id="ARBA00022692"/>
    </source>
</evidence>
<keyword evidence="2 5" id="KW-0812">Transmembrane</keyword>
<dbReference type="InterPro" id="IPR036640">
    <property type="entry name" value="ABC1_TM_sf"/>
</dbReference>
<dbReference type="Gene3D" id="3.40.50.300">
    <property type="entry name" value="P-loop containing nucleotide triphosphate hydrolases"/>
    <property type="match status" value="1"/>
</dbReference>
<dbReference type="InterPro" id="IPR003439">
    <property type="entry name" value="ABC_transporter-like_ATP-bd"/>
</dbReference>
<dbReference type="EMBL" id="CP036276">
    <property type="protein sequence ID" value="QDU42433.1"/>
    <property type="molecule type" value="Genomic_DNA"/>
</dbReference>
<name>A0A517ZJ16_9PLAN</name>
<dbReference type="InterPro" id="IPR039421">
    <property type="entry name" value="Type_1_exporter"/>
</dbReference>
<dbReference type="PANTHER" id="PTHR43394:SF4">
    <property type="entry name" value="TOXIN SECRETION ABC TRANSPORTER ATP-BINDING PROTEIN"/>
    <property type="match status" value="1"/>
</dbReference>
<dbReference type="Pfam" id="PF00664">
    <property type="entry name" value="ABC_membrane"/>
    <property type="match status" value="1"/>
</dbReference>
<feature type="domain" description="ABC transporter" evidence="6">
    <location>
        <begin position="491"/>
        <end position="704"/>
    </location>
</feature>
<comment type="subcellular location">
    <subcellularLocation>
        <location evidence="1">Cell membrane</location>
        <topology evidence="1">Multi-pass membrane protein</topology>
    </subcellularLocation>
</comment>